<organism evidence="1 2">
    <name type="scientific">Vigna angularis var. angularis</name>
    <dbReference type="NCBI Taxonomy" id="157739"/>
    <lineage>
        <taxon>Eukaryota</taxon>
        <taxon>Viridiplantae</taxon>
        <taxon>Streptophyta</taxon>
        <taxon>Embryophyta</taxon>
        <taxon>Tracheophyta</taxon>
        <taxon>Spermatophyta</taxon>
        <taxon>Magnoliopsida</taxon>
        <taxon>eudicotyledons</taxon>
        <taxon>Gunneridae</taxon>
        <taxon>Pentapetalae</taxon>
        <taxon>rosids</taxon>
        <taxon>fabids</taxon>
        <taxon>Fabales</taxon>
        <taxon>Fabaceae</taxon>
        <taxon>Papilionoideae</taxon>
        <taxon>50 kb inversion clade</taxon>
        <taxon>NPAAA clade</taxon>
        <taxon>indigoferoid/millettioid clade</taxon>
        <taxon>Phaseoleae</taxon>
        <taxon>Vigna</taxon>
    </lineage>
</organism>
<dbReference type="AlphaFoldDB" id="A0A0S3SUM5"/>
<accession>A0A0S3SUM5</accession>
<evidence type="ECO:0000313" key="1">
    <source>
        <dbReference type="EMBL" id="BAT96466.1"/>
    </source>
</evidence>
<dbReference type="Proteomes" id="UP000291084">
    <property type="component" value="Chromosome 8"/>
</dbReference>
<dbReference type="EMBL" id="AP015041">
    <property type="protein sequence ID" value="BAT96466.1"/>
    <property type="molecule type" value="Genomic_DNA"/>
</dbReference>
<proteinExistence type="predicted"/>
<reference evidence="1 2" key="1">
    <citation type="journal article" date="2015" name="Sci. Rep.">
        <title>The power of single molecule real-time sequencing technology in the de novo assembly of a eukaryotic genome.</title>
        <authorList>
            <person name="Sakai H."/>
            <person name="Naito K."/>
            <person name="Ogiso-Tanaka E."/>
            <person name="Takahashi Y."/>
            <person name="Iseki K."/>
            <person name="Muto C."/>
            <person name="Satou K."/>
            <person name="Teruya K."/>
            <person name="Shiroma A."/>
            <person name="Shimoji M."/>
            <person name="Hirano T."/>
            <person name="Itoh T."/>
            <person name="Kaga A."/>
            <person name="Tomooka N."/>
        </authorList>
    </citation>
    <scope>NUCLEOTIDE SEQUENCE [LARGE SCALE GENOMIC DNA]</scope>
    <source>
        <strain evidence="2">cv. Shumari</strain>
    </source>
</reference>
<feature type="non-terminal residue" evidence="1">
    <location>
        <position position="1"/>
    </location>
</feature>
<name>A0A0S3SUM5_PHAAN</name>
<sequence length="107" mass="12475">LPLIYIVTLDTTVHPCLLMFSCNLLFKNGNLALGPKYKARQIHIRAVSSCTTYKRNSYFSYRICKSFFFSFSDWLGSPLLRETIQIWCLLERTTTKRTTANNNGRQR</sequence>
<gene>
    <name evidence="1" type="primary">Vigan.08G341300</name>
    <name evidence="1" type="ORF">VIGAN_08341300</name>
</gene>
<evidence type="ECO:0000313" key="2">
    <source>
        <dbReference type="Proteomes" id="UP000291084"/>
    </source>
</evidence>
<protein>
    <submittedName>
        <fullName evidence="1">Uncharacterized protein</fullName>
    </submittedName>
</protein>
<keyword evidence="2" id="KW-1185">Reference proteome</keyword>